<dbReference type="RefSeq" id="WP_373970185.1">
    <property type="nucleotide sequence ID" value="NZ_JBHDLJ010000001.1"/>
</dbReference>
<dbReference type="SUPFAM" id="SSF48452">
    <property type="entry name" value="TPR-like"/>
    <property type="match status" value="1"/>
</dbReference>
<dbReference type="Proteomes" id="UP001575652">
    <property type="component" value="Unassembled WGS sequence"/>
</dbReference>
<proteinExistence type="predicted"/>
<dbReference type="InterPro" id="IPR051677">
    <property type="entry name" value="AfsR-DnrI-RedD_regulator"/>
</dbReference>
<sequence length="226" mass="24468">MLALQGGRPRAVLAGVLWPESAEGRGSDSLRESLWTVNHQAPGLLQDDARIVALADGVDVDADRIRKHVSGARTARSGPQRLRLLGLLRDAGLLSGWYEDWVLTEQDCWLRLRLGALEGLAMEFLEAGETALATDAAQCAVDIDPWRESALGLLLRSHLASGDHVRVIRLYEAFAVRLRSEYGVAPSPRLSALVAPVAGRRPGWAPVLTGRPADHRPADAAIAARR</sequence>
<keyword evidence="3" id="KW-1185">Reference proteome</keyword>
<dbReference type="SMART" id="SM01043">
    <property type="entry name" value="BTAD"/>
    <property type="match status" value="1"/>
</dbReference>
<comment type="caution">
    <text evidence="2">The sequence shown here is derived from an EMBL/GenBank/DDBJ whole genome shotgun (WGS) entry which is preliminary data.</text>
</comment>
<feature type="domain" description="Bacterial transcriptional activator" evidence="1">
    <location>
        <begin position="60"/>
        <end position="198"/>
    </location>
</feature>
<accession>A0ABV4UIF9</accession>
<dbReference type="Gene3D" id="1.25.40.10">
    <property type="entry name" value="Tetratricopeptide repeat domain"/>
    <property type="match status" value="1"/>
</dbReference>
<dbReference type="PANTHER" id="PTHR35807">
    <property type="entry name" value="TRANSCRIPTIONAL REGULATOR REDD-RELATED"/>
    <property type="match status" value="1"/>
</dbReference>
<dbReference type="EMBL" id="JBHDLJ010000001">
    <property type="protein sequence ID" value="MFB0833012.1"/>
    <property type="molecule type" value="Genomic_DNA"/>
</dbReference>
<dbReference type="InterPro" id="IPR005158">
    <property type="entry name" value="BTAD"/>
</dbReference>
<evidence type="ECO:0000259" key="1">
    <source>
        <dbReference type="SMART" id="SM01043"/>
    </source>
</evidence>
<organism evidence="2 3">
    <name type="scientific">Arthrobacter halodurans</name>
    <dbReference type="NCBI Taxonomy" id="516699"/>
    <lineage>
        <taxon>Bacteria</taxon>
        <taxon>Bacillati</taxon>
        <taxon>Actinomycetota</taxon>
        <taxon>Actinomycetes</taxon>
        <taxon>Micrococcales</taxon>
        <taxon>Micrococcaceae</taxon>
        <taxon>Arthrobacter</taxon>
    </lineage>
</organism>
<dbReference type="PANTHER" id="PTHR35807:SF3">
    <property type="entry name" value="BLL5740 PROTEIN"/>
    <property type="match status" value="1"/>
</dbReference>
<gene>
    <name evidence="2" type="ORF">ACETWP_00240</name>
</gene>
<evidence type="ECO:0000313" key="2">
    <source>
        <dbReference type="EMBL" id="MFB0833012.1"/>
    </source>
</evidence>
<name>A0ABV4UIF9_9MICC</name>
<reference evidence="2 3" key="1">
    <citation type="submission" date="2024-09" db="EMBL/GenBank/DDBJ databases">
        <authorList>
            <person name="Salinas-Garcia M.A."/>
            <person name="Prieme A."/>
        </authorList>
    </citation>
    <scope>NUCLEOTIDE SEQUENCE [LARGE SCALE GENOMIC DNA]</scope>
    <source>
        <strain evidence="2 3">DSM 21081</strain>
    </source>
</reference>
<dbReference type="InterPro" id="IPR011990">
    <property type="entry name" value="TPR-like_helical_dom_sf"/>
</dbReference>
<dbReference type="Pfam" id="PF03704">
    <property type="entry name" value="BTAD"/>
    <property type="match status" value="1"/>
</dbReference>
<evidence type="ECO:0000313" key="3">
    <source>
        <dbReference type="Proteomes" id="UP001575652"/>
    </source>
</evidence>
<protein>
    <submittedName>
        <fullName evidence="2">BTAD domain-containing putative transcriptional regulator</fullName>
    </submittedName>
</protein>